<comment type="caution">
    <text evidence="1">The sequence shown here is derived from an EMBL/GenBank/DDBJ whole genome shotgun (WGS) entry which is preliminary data.</text>
</comment>
<evidence type="ECO:0000313" key="1">
    <source>
        <dbReference type="EMBL" id="KAK9324379.1"/>
    </source>
</evidence>
<keyword evidence="2" id="KW-1185">Reference proteome</keyword>
<reference evidence="2" key="1">
    <citation type="journal article" date="2024" name="Front. Bioeng. Biotechnol.">
        <title>Genome-scale model development and genomic sequencing of the oleaginous clade Lipomyces.</title>
        <authorList>
            <person name="Czajka J.J."/>
            <person name="Han Y."/>
            <person name="Kim J."/>
            <person name="Mondo S.J."/>
            <person name="Hofstad B.A."/>
            <person name="Robles A."/>
            <person name="Haridas S."/>
            <person name="Riley R."/>
            <person name="LaButti K."/>
            <person name="Pangilinan J."/>
            <person name="Andreopoulos W."/>
            <person name="Lipzen A."/>
            <person name="Yan J."/>
            <person name="Wang M."/>
            <person name="Ng V."/>
            <person name="Grigoriev I.V."/>
            <person name="Spatafora J.W."/>
            <person name="Magnuson J.K."/>
            <person name="Baker S.E."/>
            <person name="Pomraning K.R."/>
        </authorList>
    </citation>
    <scope>NUCLEOTIDE SEQUENCE [LARGE SCALE GENOMIC DNA]</scope>
    <source>
        <strain evidence="2">CBS 10300</strain>
    </source>
</reference>
<name>A0ACC3TT58_9ASCO</name>
<organism evidence="1 2">
    <name type="scientific">Lipomyces orientalis</name>
    <dbReference type="NCBI Taxonomy" id="1233043"/>
    <lineage>
        <taxon>Eukaryota</taxon>
        <taxon>Fungi</taxon>
        <taxon>Dikarya</taxon>
        <taxon>Ascomycota</taxon>
        <taxon>Saccharomycotina</taxon>
        <taxon>Lipomycetes</taxon>
        <taxon>Lipomycetales</taxon>
        <taxon>Lipomycetaceae</taxon>
        <taxon>Lipomyces</taxon>
    </lineage>
</organism>
<proteinExistence type="predicted"/>
<dbReference type="EMBL" id="MU970050">
    <property type="protein sequence ID" value="KAK9324379.1"/>
    <property type="molecule type" value="Genomic_DNA"/>
</dbReference>
<accession>A0ACC3TT58</accession>
<evidence type="ECO:0000313" key="2">
    <source>
        <dbReference type="Proteomes" id="UP001489719"/>
    </source>
</evidence>
<dbReference type="Proteomes" id="UP001489719">
    <property type="component" value="Unassembled WGS sequence"/>
</dbReference>
<sequence>MTEFLDLYYRFNKTPTDPTVAKLFIAKLAEQESELEFPSFTAEDALALGLITLSESPKGKNPDLPEVDKVVVHISVNGNLLFYSGQDGTSAGNLDWIKRKVNTVTKFGHSSLYMGAWCLARGIDFNRMMLLPESDYVGAGGGFPLRIKGVTYPVGVIAVSGLPQEDDHELLIRSIRKYLNNKI</sequence>
<gene>
    <name evidence="1" type="ORF">V1517DRAFT_317327</name>
</gene>
<protein>
    <submittedName>
        <fullName evidence="1">Uncharacterized protein</fullName>
    </submittedName>
</protein>